<evidence type="ECO:0000256" key="1">
    <source>
        <dbReference type="SAM" id="MobiDB-lite"/>
    </source>
</evidence>
<accession>A0A139A213</accession>
<dbReference type="EMBL" id="KQ965816">
    <property type="protein sequence ID" value="KXS10729.1"/>
    <property type="molecule type" value="Genomic_DNA"/>
</dbReference>
<feature type="region of interest" description="Disordered" evidence="1">
    <location>
        <begin position="72"/>
        <end position="93"/>
    </location>
</feature>
<feature type="compositionally biased region" description="Polar residues" evidence="1">
    <location>
        <begin position="83"/>
        <end position="93"/>
    </location>
</feature>
<organism evidence="2 3">
    <name type="scientific">Gonapodya prolifera (strain JEL478)</name>
    <name type="common">Monoblepharis prolifera</name>
    <dbReference type="NCBI Taxonomy" id="1344416"/>
    <lineage>
        <taxon>Eukaryota</taxon>
        <taxon>Fungi</taxon>
        <taxon>Fungi incertae sedis</taxon>
        <taxon>Chytridiomycota</taxon>
        <taxon>Chytridiomycota incertae sedis</taxon>
        <taxon>Monoblepharidomycetes</taxon>
        <taxon>Monoblepharidales</taxon>
        <taxon>Gonapodyaceae</taxon>
        <taxon>Gonapodya</taxon>
    </lineage>
</organism>
<evidence type="ECO:0000313" key="3">
    <source>
        <dbReference type="Proteomes" id="UP000070544"/>
    </source>
</evidence>
<dbReference type="AlphaFoldDB" id="A0A139A213"/>
<sequence length="93" mass="10527">MIWVFWTLMSPYDCDDDDMKEVFGKALKEGIRPTIPHTMPDNIAACAIGLIILDTVHRFKRLLLSSKTCVQNSHNSDLHHPTTRSSSLGRPMC</sequence>
<reference evidence="2 3" key="1">
    <citation type="journal article" date="2015" name="Genome Biol. Evol.">
        <title>Phylogenomic analyses indicate that early fungi evolved digesting cell walls of algal ancestors of land plants.</title>
        <authorList>
            <person name="Chang Y."/>
            <person name="Wang S."/>
            <person name="Sekimoto S."/>
            <person name="Aerts A.L."/>
            <person name="Choi C."/>
            <person name="Clum A."/>
            <person name="LaButti K.M."/>
            <person name="Lindquist E.A."/>
            <person name="Yee Ngan C."/>
            <person name="Ohm R.A."/>
            <person name="Salamov A.A."/>
            <person name="Grigoriev I.V."/>
            <person name="Spatafora J.W."/>
            <person name="Berbee M.L."/>
        </authorList>
    </citation>
    <scope>NUCLEOTIDE SEQUENCE [LARGE SCALE GENOMIC DNA]</scope>
    <source>
        <strain evidence="2 3">JEL478</strain>
    </source>
</reference>
<dbReference type="Proteomes" id="UP000070544">
    <property type="component" value="Unassembled WGS sequence"/>
</dbReference>
<gene>
    <name evidence="2" type="ORF">M427DRAFT_158897</name>
</gene>
<evidence type="ECO:0000313" key="2">
    <source>
        <dbReference type="EMBL" id="KXS10729.1"/>
    </source>
</evidence>
<keyword evidence="3" id="KW-1185">Reference proteome</keyword>
<name>A0A139A213_GONPJ</name>
<protein>
    <submittedName>
        <fullName evidence="2">Uncharacterized protein</fullName>
    </submittedName>
</protein>
<proteinExistence type="predicted"/>